<evidence type="ECO:0000256" key="3">
    <source>
        <dbReference type="ARBA" id="ARBA00008891"/>
    </source>
</evidence>
<comment type="similarity">
    <text evidence="3">Belongs to the pectinesterase family.</text>
</comment>
<dbReference type="GO" id="GO:0042545">
    <property type="term" value="P:cell wall modification"/>
    <property type="evidence" value="ECO:0007669"/>
    <property type="project" value="InterPro"/>
</dbReference>
<comment type="pathway">
    <text evidence="2">Glycan metabolism; pectin degradation; 2-dehydro-3-deoxy-D-gluconate from pectin: step 1/5.</text>
</comment>
<dbReference type="SUPFAM" id="SSF51126">
    <property type="entry name" value="Pectin lyase-like"/>
    <property type="match status" value="1"/>
</dbReference>
<dbReference type="InterPro" id="IPR012334">
    <property type="entry name" value="Pectin_lyas_fold"/>
</dbReference>
<gene>
    <name evidence="13" type="ORF">LLUT_LOCUS34658</name>
</gene>
<evidence type="ECO:0000313" key="13">
    <source>
        <dbReference type="EMBL" id="CAL0333598.1"/>
    </source>
</evidence>
<keyword evidence="11" id="KW-0732">Signal</keyword>
<dbReference type="GO" id="GO:0045490">
    <property type="term" value="P:pectin catabolic process"/>
    <property type="evidence" value="ECO:0007669"/>
    <property type="project" value="TreeGrafter"/>
</dbReference>
<keyword evidence="5" id="KW-0134">Cell wall</keyword>
<feature type="chain" id="PRO_5043920497" description="pectinesterase" evidence="11">
    <location>
        <begin position="26"/>
        <end position="329"/>
    </location>
</feature>
<evidence type="ECO:0000256" key="11">
    <source>
        <dbReference type="SAM" id="SignalP"/>
    </source>
</evidence>
<dbReference type="Gene3D" id="2.160.20.10">
    <property type="entry name" value="Single-stranded right-handed beta-helix, Pectin lyase-like"/>
    <property type="match status" value="1"/>
</dbReference>
<dbReference type="PANTHER" id="PTHR31321:SF120">
    <property type="entry name" value="PECTINESTERASE 52-RELATED"/>
    <property type="match status" value="1"/>
</dbReference>
<feature type="signal peptide" evidence="11">
    <location>
        <begin position="1"/>
        <end position="25"/>
    </location>
</feature>
<keyword evidence="5" id="KW-0964">Secreted</keyword>
<reference evidence="13 14" key="1">
    <citation type="submission" date="2024-03" db="EMBL/GenBank/DDBJ databases">
        <authorList>
            <person name="Martinez-Hernandez J."/>
        </authorList>
    </citation>
    <scope>NUCLEOTIDE SEQUENCE [LARGE SCALE GENOMIC DNA]</scope>
</reference>
<evidence type="ECO:0000256" key="9">
    <source>
        <dbReference type="ARBA" id="ARBA00047928"/>
    </source>
</evidence>
<dbReference type="EMBL" id="CAXHTB010000025">
    <property type="protein sequence ID" value="CAL0333598.1"/>
    <property type="molecule type" value="Genomic_DNA"/>
</dbReference>
<comment type="function">
    <text evidence="10">Acts in the modification of cell walls via demethylesterification of cell wall pectin.</text>
</comment>
<dbReference type="InterPro" id="IPR011050">
    <property type="entry name" value="Pectin_lyase_fold/virulence"/>
</dbReference>
<dbReference type="Proteomes" id="UP001497480">
    <property type="component" value="Unassembled WGS sequence"/>
</dbReference>
<keyword evidence="6" id="KW-0378">Hydrolase</keyword>
<feature type="domain" description="Pectinesterase catalytic" evidence="12">
    <location>
        <begin position="37"/>
        <end position="317"/>
    </location>
</feature>
<evidence type="ECO:0000256" key="10">
    <source>
        <dbReference type="ARBA" id="ARBA00057335"/>
    </source>
</evidence>
<sequence>MALLPRLLVLPLMLFISCSFKFTGATDCGGNIIKTHLTVGKGENVLFNTIQAAIDSIKKNNKEWVQINIDAATYKEMINIPLEKPCIILRGAGSNNTIIQYNAHLENGKWNPTFSSFPPNVVVLGITIQNTFGVGKQAIAAGIFGDKSAFYNCRFYGFQDTLLDSDGRHYFKNCYIQGEVDFIFGNGQSYYEDCVINATGPISPPGFITAQRRESENDTSGFIFRRGSIVGNSGFAGLGRAYGPYSRVIFYETYFSSAVSSERWNAWHFVGHESKFTYAAVKCKGPGTLTSNNKDRLEKNLDASQLEQFSLSSFIDNDGWLSNLPTSIL</sequence>
<evidence type="ECO:0000256" key="1">
    <source>
        <dbReference type="ARBA" id="ARBA00004191"/>
    </source>
</evidence>
<name>A0AAV1YKK8_LUPLU</name>
<evidence type="ECO:0000256" key="4">
    <source>
        <dbReference type="ARBA" id="ARBA00013229"/>
    </source>
</evidence>
<evidence type="ECO:0000256" key="6">
    <source>
        <dbReference type="ARBA" id="ARBA00022801"/>
    </source>
</evidence>
<comment type="subcellular location">
    <subcellularLocation>
        <location evidence="1">Secreted</location>
        <location evidence="1">Cell wall</location>
    </subcellularLocation>
</comment>
<comment type="catalytic activity">
    <reaction evidence="9">
        <text>[(1-&gt;4)-alpha-D-galacturonosyl methyl ester](n) + n H2O = [(1-&gt;4)-alpha-D-galacturonosyl](n) + n methanol + n H(+)</text>
        <dbReference type="Rhea" id="RHEA:22380"/>
        <dbReference type="Rhea" id="RHEA-COMP:14570"/>
        <dbReference type="Rhea" id="RHEA-COMP:14573"/>
        <dbReference type="ChEBI" id="CHEBI:15377"/>
        <dbReference type="ChEBI" id="CHEBI:15378"/>
        <dbReference type="ChEBI" id="CHEBI:17790"/>
        <dbReference type="ChEBI" id="CHEBI:140522"/>
        <dbReference type="ChEBI" id="CHEBI:140523"/>
        <dbReference type="EC" id="3.1.1.11"/>
    </reaction>
</comment>
<evidence type="ECO:0000256" key="7">
    <source>
        <dbReference type="ARBA" id="ARBA00023085"/>
    </source>
</evidence>
<dbReference type="FunFam" id="2.160.20.10:FF:000013">
    <property type="entry name" value="Pectinesterase"/>
    <property type="match status" value="1"/>
</dbReference>
<dbReference type="AlphaFoldDB" id="A0AAV1YKK8"/>
<evidence type="ECO:0000313" key="14">
    <source>
        <dbReference type="Proteomes" id="UP001497480"/>
    </source>
</evidence>
<organism evidence="13 14">
    <name type="scientific">Lupinus luteus</name>
    <name type="common">European yellow lupine</name>
    <dbReference type="NCBI Taxonomy" id="3873"/>
    <lineage>
        <taxon>Eukaryota</taxon>
        <taxon>Viridiplantae</taxon>
        <taxon>Streptophyta</taxon>
        <taxon>Embryophyta</taxon>
        <taxon>Tracheophyta</taxon>
        <taxon>Spermatophyta</taxon>
        <taxon>Magnoliopsida</taxon>
        <taxon>eudicotyledons</taxon>
        <taxon>Gunneridae</taxon>
        <taxon>Pentapetalae</taxon>
        <taxon>rosids</taxon>
        <taxon>fabids</taxon>
        <taxon>Fabales</taxon>
        <taxon>Fabaceae</taxon>
        <taxon>Papilionoideae</taxon>
        <taxon>50 kb inversion clade</taxon>
        <taxon>genistoids sensu lato</taxon>
        <taxon>core genistoids</taxon>
        <taxon>Genisteae</taxon>
        <taxon>Lupinus</taxon>
    </lineage>
</organism>
<dbReference type="PROSITE" id="PS51257">
    <property type="entry name" value="PROKAR_LIPOPROTEIN"/>
    <property type="match status" value="1"/>
</dbReference>
<proteinExistence type="inferred from homology"/>
<accession>A0AAV1YKK8</accession>
<dbReference type="PANTHER" id="PTHR31321">
    <property type="entry name" value="ACYL-COA THIOESTER HYDROLASE YBHC-RELATED"/>
    <property type="match status" value="1"/>
</dbReference>
<evidence type="ECO:0000259" key="12">
    <source>
        <dbReference type="Pfam" id="PF01095"/>
    </source>
</evidence>
<dbReference type="Pfam" id="PF01095">
    <property type="entry name" value="Pectinesterase"/>
    <property type="match status" value="1"/>
</dbReference>
<protein>
    <recommendedName>
        <fullName evidence="4">pectinesterase</fullName>
        <ecNumber evidence="4">3.1.1.11</ecNumber>
    </recommendedName>
</protein>
<dbReference type="EC" id="3.1.1.11" evidence="4"/>
<keyword evidence="8" id="KW-0325">Glycoprotein</keyword>
<comment type="caution">
    <text evidence="13">The sequence shown here is derived from an EMBL/GenBank/DDBJ whole genome shotgun (WGS) entry which is preliminary data.</text>
</comment>
<evidence type="ECO:0000256" key="5">
    <source>
        <dbReference type="ARBA" id="ARBA00022512"/>
    </source>
</evidence>
<dbReference type="GO" id="GO:0030599">
    <property type="term" value="F:pectinesterase activity"/>
    <property type="evidence" value="ECO:0007669"/>
    <property type="project" value="UniProtKB-EC"/>
</dbReference>
<dbReference type="InterPro" id="IPR000070">
    <property type="entry name" value="Pectinesterase_cat"/>
</dbReference>
<evidence type="ECO:0000256" key="2">
    <source>
        <dbReference type="ARBA" id="ARBA00005184"/>
    </source>
</evidence>
<keyword evidence="14" id="KW-1185">Reference proteome</keyword>
<keyword evidence="7" id="KW-0063">Aspartyl esterase</keyword>
<evidence type="ECO:0000256" key="8">
    <source>
        <dbReference type="ARBA" id="ARBA00023180"/>
    </source>
</evidence>